<dbReference type="Proteomes" id="UP000070121">
    <property type="component" value="Unassembled WGS sequence"/>
</dbReference>
<dbReference type="GO" id="GO:0098717">
    <property type="term" value="P:pantothenate import across plasma membrane"/>
    <property type="evidence" value="ECO:0007669"/>
    <property type="project" value="TreeGrafter"/>
</dbReference>
<evidence type="ECO:0000313" key="8">
    <source>
        <dbReference type="Proteomes" id="UP000070121"/>
    </source>
</evidence>
<keyword evidence="8" id="KW-1185">Reference proteome</keyword>
<gene>
    <name evidence="7" type="ORF">CSAL01_07255</name>
</gene>
<accession>A0A135V1A2</accession>
<reference evidence="7 8" key="1">
    <citation type="submission" date="2014-02" db="EMBL/GenBank/DDBJ databases">
        <title>The genome sequence of Colletotrichum salicis CBS 607.94.</title>
        <authorList>
            <person name="Baroncelli R."/>
            <person name="Thon M.R."/>
        </authorList>
    </citation>
    <scope>NUCLEOTIDE SEQUENCE [LARGE SCALE GENOMIC DNA]</scope>
    <source>
        <strain evidence="7 8">CBS 607.94</strain>
    </source>
</reference>
<dbReference type="PANTHER" id="PTHR43791">
    <property type="entry name" value="PERMEASE-RELATED"/>
    <property type="match status" value="1"/>
</dbReference>
<dbReference type="Pfam" id="PF07690">
    <property type="entry name" value="MFS_1"/>
    <property type="match status" value="1"/>
</dbReference>
<feature type="transmembrane region" description="Helical" evidence="6">
    <location>
        <begin position="23"/>
        <end position="45"/>
    </location>
</feature>
<evidence type="ECO:0000256" key="2">
    <source>
        <dbReference type="ARBA" id="ARBA00022448"/>
    </source>
</evidence>
<feature type="transmembrane region" description="Helical" evidence="6">
    <location>
        <begin position="138"/>
        <end position="157"/>
    </location>
</feature>
<dbReference type="SUPFAM" id="SSF103473">
    <property type="entry name" value="MFS general substrate transporter"/>
    <property type="match status" value="1"/>
</dbReference>
<feature type="transmembrane region" description="Helical" evidence="6">
    <location>
        <begin position="106"/>
        <end position="126"/>
    </location>
</feature>
<dbReference type="InterPro" id="IPR011701">
    <property type="entry name" value="MFS"/>
</dbReference>
<dbReference type="PANTHER" id="PTHR43791:SF4">
    <property type="entry name" value="PANTOTHENATE TRANSPORTER FEN2"/>
    <property type="match status" value="1"/>
</dbReference>
<keyword evidence="4 6" id="KW-1133">Transmembrane helix</keyword>
<dbReference type="OrthoDB" id="3639251at2759"/>
<comment type="subcellular location">
    <subcellularLocation>
        <location evidence="1">Membrane</location>
        <topology evidence="1">Multi-pass membrane protein</topology>
    </subcellularLocation>
</comment>
<dbReference type="AlphaFoldDB" id="A0A135V1A2"/>
<dbReference type="EMBL" id="JFFI01000691">
    <property type="protein sequence ID" value="KXH66372.1"/>
    <property type="molecule type" value="Genomic_DNA"/>
</dbReference>
<evidence type="ECO:0000256" key="6">
    <source>
        <dbReference type="SAM" id="Phobius"/>
    </source>
</evidence>
<dbReference type="Gene3D" id="1.20.1250.20">
    <property type="entry name" value="MFS general substrate transporter like domains"/>
    <property type="match status" value="1"/>
</dbReference>
<dbReference type="InterPro" id="IPR036259">
    <property type="entry name" value="MFS_trans_sf"/>
</dbReference>
<evidence type="ECO:0000256" key="5">
    <source>
        <dbReference type="ARBA" id="ARBA00023136"/>
    </source>
</evidence>
<dbReference type="GO" id="GO:0005886">
    <property type="term" value="C:plasma membrane"/>
    <property type="evidence" value="ECO:0007669"/>
    <property type="project" value="TreeGrafter"/>
</dbReference>
<keyword evidence="5 6" id="KW-0472">Membrane</keyword>
<evidence type="ECO:0000256" key="3">
    <source>
        <dbReference type="ARBA" id="ARBA00022692"/>
    </source>
</evidence>
<proteinExistence type="predicted"/>
<organism evidence="7 8">
    <name type="scientific">Colletotrichum salicis</name>
    <dbReference type="NCBI Taxonomy" id="1209931"/>
    <lineage>
        <taxon>Eukaryota</taxon>
        <taxon>Fungi</taxon>
        <taxon>Dikarya</taxon>
        <taxon>Ascomycota</taxon>
        <taxon>Pezizomycotina</taxon>
        <taxon>Sordariomycetes</taxon>
        <taxon>Hypocreomycetidae</taxon>
        <taxon>Glomerellales</taxon>
        <taxon>Glomerellaceae</taxon>
        <taxon>Colletotrichum</taxon>
        <taxon>Colletotrichum acutatum species complex</taxon>
    </lineage>
</organism>
<evidence type="ECO:0000256" key="4">
    <source>
        <dbReference type="ARBA" id="ARBA00022989"/>
    </source>
</evidence>
<evidence type="ECO:0000313" key="7">
    <source>
        <dbReference type="EMBL" id="KXH66372.1"/>
    </source>
</evidence>
<keyword evidence="2" id="KW-0813">Transport</keyword>
<feature type="transmembrane region" description="Helical" evidence="6">
    <location>
        <begin position="227"/>
        <end position="249"/>
    </location>
</feature>
<sequence length="300" mass="33556">MFAGVMMAAIYKGMGGLGGLGGWQWIFLIDGIITLPIVFFGFYYFPDIPENTKALYLSDSEKKLAYISWILLFWSPVCATFEAWAVQNNIFIWLKYQSAHFSQSQINTYPLGVQAVGIISNMFATWHMDVTGTRIPMATLAIILHLVCAILLIIPNIPFAGTFFAFYLSGTAYMVNPLIFGWASIILQRSGDDAVRSVTVYCMNVGSLTLYTFWGIVFYSADEGPCWRKGCTVMIVCCFVMLGYMWTVWKLDKHTLEKFVQPVSRDTEARASVSENLSGVQLSESKGIQKSMGPEKVTSI</sequence>
<feature type="transmembrane region" description="Helical" evidence="6">
    <location>
        <begin position="163"/>
        <end position="186"/>
    </location>
</feature>
<feature type="transmembrane region" description="Helical" evidence="6">
    <location>
        <begin position="198"/>
        <end position="221"/>
    </location>
</feature>
<protein>
    <submittedName>
        <fullName evidence="7">Major facilitator superfamily transporter</fullName>
    </submittedName>
</protein>
<dbReference type="GO" id="GO:0015233">
    <property type="term" value="F:pantothenate transmembrane transporter activity"/>
    <property type="evidence" value="ECO:0007669"/>
    <property type="project" value="TreeGrafter"/>
</dbReference>
<evidence type="ECO:0000256" key="1">
    <source>
        <dbReference type="ARBA" id="ARBA00004141"/>
    </source>
</evidence>
<comment type="caution">
    <text evidence="7">The sequence shown here is derived from an EMBL/GenBank/DDBJ whole genome shotgun (WGS) entry which is preliminary data.</text>
</comment>
<feature type="transmembrane region" description="Helical" evidence="6">
    <location>
        <begin position="66"/>
        <end position="86"/>
    </location>
</feature>
<name>A0A135V1A2_9PEZI</name>
<keyword evidence="3 6" id="KW-0812">Transmembrane</keyword>